<comment type="caution">
    <text evidence="1">The sequence shown here is derived from an EMBL/GenBank/DDBJ whole genome shotgun (WGS) entry which is preliminary data.</text>
</comment>
<organism evidence="1 2">
    <name type="scientific">Dermacentor silvarum</name>
    <name type="common">Tick</name>
    <dbReference type="NCBI Taxonomy" id="543639"/>
    <lineage>
        <taxon>Eukaryota</taxon>
        <taxon>Metazoa</taxon>
        <taxon>Ecdysozoa</taxon>
        <taxon>Arthropoda</taxon>
        <taxon>Chelicerata</taxon>
        <taxon>Arachnida</taxon>
        <taxon>Acari</taxon>
        <taxon>Parasitiformes</taxon>
        <taxon>Ixodida</taxon>
        <taxon>Ixodoidea</taxon>
        <taxon>Ixodidae</taxon>
        <taxon>Rhipicephalinae</taxon>
        <taxon>Dermacentor</taxon>
    </lineage>
</organism>
<proteinExistence type="predicted"/>
<protein>
    <submittedName>
        <fullName evidence="1">Uncharacterized protein</fullName>
    </submittedName>
</protein>
<keyword evidence="2" id="KW-1185">Reference proteome</keyword>
<sequence length="800" mass="88003">MAARNSNPAGQLDCMDAEYMEPEHDIGPCDYRPGLSGAADAVVAEESSKKPPAPFDSRERRQGPGRPCLPRLPEGDHKVVHRIRGGISLQQEAVLPLRAAIQTALRASLPLEARIRVRKEQNIALVSTPDPDLGEQLCHIETLLLGSKSYQVSAYVASPDNSCKGVITGALPIPTEDALINETPDPSERTEHASRPSREGEFPATYTFKAWNFDADLSAQSPKCATAASEPDIDTTSAHTHNNGGAGTAASDHHPTIDLGCPARQRGLGPRVVKEGRQDPKGHNTTPPRRDTKVSTTNQQPGDIPKNTCSQGPQSTAQSKEPKISYHEKKTKQHVQPRVPPTIRTPATPLSNHPPLAPAQCGVRSEVTWPALPQREPTQAPGSAARGGPTSSSSSATGGSLDPDPQLQQRQDPLADASKSPVEQASPVPPHSAPPHAPVLLQQTCAQYFQTPEFTQGLTQLVLKFVSDSLEAVKTQLVEEQEQAQQRMETMFIERIDKIETAINHLYDLHAQSSPTRKHKQPKSAAAARSPQPTEETLVDWDKLRTYIAVEDSTPQTLESWTEKIQHALDRAGRKIKNTKNAPQVDPHLLHLWEARRSLSKRWKRQRLNRKLRLRIAAVTEEAAQYATQLAQTNWANFCSSLKGTLGTKRTCNILRALLDPTSTKTHMNTTTHKLIYLEERKGTDIMAHTKTLYIPQPLPTSPNASPLTPPAPDENLDADVTLPEPSGTIPNEEPWCPIPVRLAAHMHLKPLPRNMNVQRYPGRRKARADYYARRYQNREDVLYVDAGVGPLEGTARLRP</sequence>
<name>A0ACB8CV81_DERSI</name>
<evidence type="ECO:0000313" key="1">
    <source>
        <dbReference type="EMBL" id="KAH7952927.1"/>
    </source>
</evidence>
<dbReference type="EMBL" id="CM023473">
    <property type="protein sequence ID" value="KAH7952927.1"/>
    <property type="molecule type" value="Genomic_DNA"/>
</dbReference>
<accession>A0ACB8CV81</accession>
<evidence type="ECO:0000313" key="2">
    <source>
        <dbReference type="Proteomes" id="UP000821865"/>
    </source>
</evidence>
<dbReference type="Proteomes" id="UP000821865">
    <property type="component" value="Chromosome 4"/>
</dbReference>
<gene>
    <name evidence="1" type="ORF">HPB49_002640</name>
</gene>
<reference evidence="1" key="1">
    <citation type="submission" date="2020-05" db="EMBL/GenBank/DDBJ databases">
        <title>Large-scale comparative analyses of tick genomes elucidate their genetic diversity and vector capacities.</title>
        <authorList>
            <person name="Jia N."/>
            <person name="Wang J."/>
            <person name="Shi W."/>
            <person name="Du L."/>
            <person name="Sun Y."/>
            <person name="Zhan W."/>
            <person name="Jiang J."/>
            <person name="Wang Q."/>
            <person name="Zhang B."/>
            <person name="Ji P."/>
            <person name="Sakyi L.B."/>
            <person name="Cui X."/>
            <person name="Yuan T."/>
            <person name="Jiang B."/>
            <person name="Yang W."/>
            <person name="Lam T.T.-Y."/>
            <person name="Chang Q."/>
            <person name="Ding S."/>
            <person name="Wang X."/>
            <person name="Zhu J."/>
            <person name="Ruan X."/>
            <person name="Zhao L."/>
            <person name="Wei J."/>
            <person name="Que T."/>
            <person name="Du C."/>
            <person name="Cheng J."/>
            <person name="Dai P."/>
            <person name="Han X."/>
            <person name="Huang E."/>
            <person name="Gao Y."/>
            <person name="Liu J."/>
            <person name="Shao H."/>
            <person name="Ye R."/>
            <person name="Li L."/>
            <person name="Wei W."/>
            <person name="Wang X."/>
            <person name="Wang C."/>
            <person name="Yang T."/>
            <person name="Huo Q."/>
            <person name="Li W."/>
            <person name="Guo W."/>
            <person name="Chen H."/>
            <person name="Zhou L."/>
            <person name="Ni X."/>
            <person name="Tian J."/>
            <person name="Zhou Y."/>
            <person name="Sheng Y."/>
            <person name="Liu T."/>
            <person name="Pan Y."/>
            <person name="Xia L."/>
            <person name="Li J."/>
            <person name="Zhao F."/>
            <person name="Cao W."/>
        </authorList>
    </citation>
    <scope>NUCLEOTIDE SEQUENCE</scope>
    <source>
        <strain evidence="1">Dsil-2018</strain>
    </source>
</reference>